<organism evidence="1 2">
    <name type="scientific">Bauhinia variegata</name>
    <name type="common">Purple orchid tree</name>
    <name type="synonym">Phanera variegata</name>
    <dbReference type="NCBI Taxonomy" id="167791"/>
    <lineage>
        <taxon>Eukaryota</taxon>
        <taxon>Viridiplantae</taxon>
        <taxon>Streptophyta</taxon>
        <taxon>Embryophyta</taxon>
        <taxon>Tracheophyta</taxon>
        <taxon>Spermatophyta</taxon>
        <taxon>Magnoliopsida</taxon>
        <taxon>eudicotyledons</taxon>
        <taxon>Gunneridae</taxon>
        <taxon>Pentapetalae</taxon>
        <taxon>rosids</taxon>
        <taxon>fabids</taxon>
        <taxon>Fabales</taxon>
        <taxon>Fabaceae</taxon>
        <taxon>Cercidoideae</taxon>
        <taxon>Cercideae</taxon>
        <taxon>Bauhiniinae</taxon>
        <taxon>Bauhinia</taxon>
    </lineage>
</organism>
<accession>A0ACB9PUU8</accession>
<comment type="caution">
    <text evidence="1">The sequence shown here is derived from an EMBL/GenBank/DDBJ whole genome shotgun (WGS) entry which is preliminary data.</text>
</comment>
<sequence length="81" mass="8920">MPRKRLGPTEVSYSTSHLGEVYSSEITKVPQAYPSLLPLLSHSLFLHLLPLVFGVYGIAFWTELPPSGVKITGCCLQSLVF</sequence>
<reference evidence="1 2" key="1">
    <citation type="journal article" date="2022" name="DNA Res.">
        <title>Chromosomal-level genome assembly of the orchid tree Bauhinia variegata (Leguminosae; Cercidoideae) supports the allotetraploid origin hypothesis of Bauhinia.</title>
        <authorList>
            <person name="Zhong Y."/>
            <person name="Chen Y."/>
            <person name="Zheng D."/>
            <person name="Pang J."/>
            <person name="Liu Y."/>
            <person name="Luo S."/>
            <person name="Meng S."/>
            <person name="Qian L."/>
            <person name="Wei D."/>
            <person name="Dai S."/>
            <person name="Zhou R."/>
        </authorList>
    </citation>
    <scope>NUCLEOTIDE SEQUENCE [LARGE SCALE GENOMIC DNA]</scope>
    <source>
        <strain evidence="1">BV-YZ2020</strain>
    </source>
</reference>
<gene>
    <name evidence="1" type="ORF">L6164_006754</name>
</gene>
<name>A0ACB9PUU8_BAUVA</name>
<protein>
    <submittedName>
        <fullName evidence="1">Uncharacterized protein</fullName>
    </submittedName>
</protein>
<proteinExistence type="predicted"/>
<dbReference type="EMBL" id="CM039428">
    <property type="protein sequence ID" value="KAI4352510.1"/>
    <property type="molecule type" value="Genomic_DNA"/>
</dbReference>
<dbReference type="Proteomes" id="UP000828941">
    <property type="component" value="Chromosome 3"/>
</dbReference>
<evidence type="ECO:0000313" key="2">
    <source>
        <dbReference type="Proteomes" id="UP000828941"/>
    </source>
</evidence>
<evidence type="ECO:0000313" key="1">
    <source>
        <dbReference type="EMBL" id="KAI4352510.1"/>
    </source>
</evidence>
<keyword evidence="2" id="KW-1185">Reference proteome</keyword>